<dbReference type="Proteomes" id="UP000219338">
    <property type="component" value="Unassembled WGS sequence"/>
</dbReference>
<feature type="compositionally biased region" description="Low complexity" evidence="4">
    <location>
        <begin position="1165"/>
        <end position="1182"/>
    </location>
</feature>
<keyword evidence="7" id="KW-1185">Reference proteome</keyword>
<dbReference type="GO" id="GO:0009254">
    <property type="term" value="P:peptidoglycan turnover"/>
    <property type="evidence" value="ECO:0007669"/>
    <property type="project" value="TreeGrafter"/>
</dbReference>
<dbReference type="GO" id="GO:0005975">
    <property type="term" value="P:carbohydrate metabolic process"/>
    <property type="evidence" value="ECO:0007669"/>
    <property type="project" value="InterPro"/>
</dbReference>
<dbReference type="GO" id="GO:0016192">
    <property type="term" value="P:vesicle-mediated transport"/>
    <property type="evidence" value="ECO:0007669"/>
    <property type="project" value="UniProtKB-ARBA"/>
</dbReference>
<feature type="compositionally biased region" description="Low complexity" evidence="4">
    <location>
        <begin position="716"/>
        <end position="731"/>
    </location>
</feature>
<dbReference type="Gene3D" id="3.20.20.300">
    <property type="entry name" value="Glycoside hydrolase, family 3, N-terminal domain"/>
    <property type="match status" value="1"/>
</dbReference>
<organism evidence="6 7">
    <name type="scientific">Armillaria ostoyae</name>
    <name type="common">Armillaria root rot fungus</name>
    <dbReference type="NCBI Taxonomy" id="47428"/>
    <lineage>
        <taxon>Eukaryota</taxon>
        <taxon>Fungi</taxon>
        <taxon>Dikarya</taxon>
        <taxon>Basidiomycota</taxon>
        <taxon>Agaricomycotina</taxon>
        <taxon>Agaricomycetes</taxon>
        <taxon>Agaricomycetidae</taxon>
        <taxon>Agaricales</taxon>
        <taxon>Marasmiineae</taxon>
        <taxon>Physalacriaceae</taxon>
        <taxon>Armillaria</taxon>
    </lineage>
</organism>
<feature type="region of interest" description="Disordered" evidence="4">
    <location>
        <begin position="684"/>
        <end position="755"/>
    </location>
</feature>
<dbReference type="SUPFAM" id="SSF51445">
    <property type="entry name" value="(Trans)glycosidases"/>
    <property type="match status" value="1"/>
</dbReference>
<dbReference type="PANTHER" id="PTHR30480:SF16">
    <property type="entry name" value="GLYCOSIDE HYDROLASE FAMILY 3 DOMAIN PROTEIN"/>
    <property type="match status" value="1"/>
</dbReference>
<reference evidence="7" key="1">
    <citation type="journal article" date="2017" name="Nat. Ecol. Evol.">
        <title>Genome expansion and lineage-specific genetic innovations in the forest pathogenic fungi Armillaria.</title>
        <authorList>
            <person name="Sipos G."/>
            <person name="Prasanna A.N."/>
            <person name="Walter M.C."/>
            <person name="O'Connor E."/>
            <person name="Balint B."/>
            <person name="Krizsan K."/>
            <person name="Kiss B."/>
            <person name="Hess J."/>
            <person name="Varga T."/>
            <person name="Slot J."/>
            <person name="Riley R."/>
            <person name="Boka B."/>
            <person name="Rigling D."/>
            <person name="Barry K."/>
            <person name="Lee J."/>
            <person name="Mihaltcheva S."/>
            <person name="LaButti K."/>
            <person name="Lipzen A."/>
            <person name="Waldron R."/>
            <person name="Moloney N.M."/>
            <person name="Sperisen C."/>
            <person name="Kredics L."/>
            <person name="Vagvoelgyi C."/>
            <person name="Patrignani A."/>
            <person name="Fitzpatrick D."/>
            <person name="Nagy I."/>
            <person name="Doyle S."/>
            <person name="Anderson J.B."/>
            <person name="Grigoriev I.V."/>
            <person name="Gueldener U."/>
            <person name="Muensterkoetter M."/>
            <person name="Nagy L.G."/>
        </authorList>
    </citation>
    <scope>NUCLEOTIDE SEQUENCE [LARGE SCALE GENOMIC DNA]</scope>
    <source>
        <strain evidence="7">C18/9</strain>
    </source>
</reference>
<dbReference type="STRING" id="47428.A0A284RHY6"/>
<dbReference type="InterPro" id="IPR036881">
    <property type="entry name" value="Glyco_hydro_3_C_sf"/>
</dbReference>
<feature type="domain" description="VHS" evidence="5">
    <location>
        <begin position="825"/>
        <end position="916"/>
    </location>
</feature>
<feature type="compositionally biased region" description="Basic residues" evidence="4">
    <location>
        <begin position="987"/>
        <end position="997"/>
    </location>
</feature>
<keyword evidence="2" id="KW-0378">Hydrolase</keyword>
<feature type="compositionally biased region" description="Basic and acidic residues" evidence="4">
    <location>
        <begin position="692"/>
        <end position="705"/>
    </location>
</feature>
<evidence type="ECO:0000256" key="2">
    <source>
        <dbReference type="ARBA" id="ARBA00022801"/>
    </source>
</evidence>
<dbReference type="GO" id="GO:0004553">
    <property type="term" value="F:hydrolase activity, hydrolyzing O-glycosyl compounds"/>
    <property type="evidence" value="ECO:0007669"/>
    <property type="project" value="InterPro"/>
</dbReference>
<feature type="compositionally biased region" description="Polar residues" evidence="4">
    <location>
        <begin position="1207"/>
        <end position="1230"/>
    </location>
</feature>
<evidence type="ECO:0000313" key="6">
    <source>
        <dbReference type="EMBL" id="SJL08362.1"/>
    </source>
</evidence>
<gene>
    <name evidence="6" type="ORF">ARMOST_11725</name>
</gene>
<dbReference type="SUPFAM" id="SSF48464">
    <property type="entry name" value="ENTH/VHS domain"/>
    <property type="match status" value="1"/>
</dbReference>
<dbReference type="PANTHER" id="PTHR30480">
    <property type="entry name" value="BETA-HEXOSAMINIDASE-RELATED"/>
    <property type="match status" value="1"/>
</dbReference>
<dbReference type="OrthoDB" id="10255964at2759"/>
<evidence type="ECO:0000259" key="5">
    <source>
        <dbReference type="PROSITE" id="PS50179"/>
    </source>
</evidence>
<dbReference type="Pfam" id="PF00790">
    <property type="entry name" value="VHS"/>
    <property type="match status" value="1"/>
</dbReference>
<dbReference type="CDD" id="cd21383">
    <property type="entry name" value="GAT_GGA_Tom1-like"/>
    <property type="match status" value="1"/>
</dbReference>
<feature type="region of interest" description="Disordered" evidence="4">
    <location>
        <begin position="1160"/>
        <end position="1248"/>
    </location>
</feature>
<dbReference type="PROSITE" id="PS50179">
    <property type="entry name" value="VHS"/>
    <property type="match status" value="1"/>
</dbReference>
<accession>A0A284RHY6</accession>
<feature type="compositionally biased region" description="Pro residues" evidence="4">
    <location>
        <begin position="732"/>
        <end position="743"/>
    </location>
</feature>
<dbReference type="Pfam" id="PF00933">
    <property type="entry name" value="Glyco_hydro_3"/>
    <property type="match status" value="1"/>
</dbReference>
<feature type="region of interest" description="Disordered" evidence="4">
    <location>
        <begin position="973"/>
        <end position="999"/>
    </location>
</feature>
<dbReference type="InterPro" id="IPR001764">
    <property type="entry name" value="Glyco_hydro_3_N"/>
</dbReference>
<sequence length="1332" mass="146911">MASRVPSFGHCDSAPKFVDQLKQELRLDTNTTILRLSYGLLLLLTAFKTFARDALRRTPCIAVGCRISVDAAYKRWSKTKMTGIRKRGADDFSLGLRKPGPIFLTMLSDSLRQEIGQHFVVGFHGQEVNDDIRRLIQTYYVGSVILMKRNVKDAEQIKRMVSELQKIAKEAGYERPLLIGTDQENGMVSAMSSSTAATQFPGAMALAATGSQEMTRDVYAASGKELRLLGINWAYSPVADVNSDMKNPVIGVRSFGDDAEEVAKYVVAAAQGLTSANVAPSAKHFPGHGDTHVDSHLALPRINKSREEMELTELIPFRRVIEEKCATIMTGHMALPLVTGGDIPCSLSRQITTGWLREDLGFEGVVVTDCLEMDAIAEPSQGGCGVEEGAVRALEAGADIVMICHTMARQAGAIERVYDAVEAGRISTNDLKDSGDRVKALKDRFADWSLPADDWNTVKAASRKLSEEAYQKTTAILQNGTWLKATGTVVCYTPRLESLNKAIDDADGVLRDGAGRIRNTAGPSFAALAHSIAKRTKCVHVVYPSDDAIDWNDVSGIVFVLRNADRSRWQLEWMKKVAERRINMALVSCCTPYDLNGVNVEQGCLATFEFTVPAFDAAVRVIFGEARALGYCPPSPVFLPTLTTMKKLFGRDKTKVTKPKDQPEDHHPSISTPIHQQHALYHHSTPSLQNQRDSRHPASDEDRWEVVGGDDQPRAPGLSPSRNSSFSSLPPGASPPIPAPRSPSPFTAAGKKKQSPLTPALGILRALDPHSLDSTAHNNDSSVSDHGHADRRNRFWAKDKHQESLKDDDPPSITRMIGFLTATASEDWSMVLEVCERSSASDTNAKEAVRALRREFKYGEPSAQLSAARLWAIMLRNSTETFISQSTSKKFLDTLDDVIMSPRTSPVVRERVMDVVAAAAYASGTRKDTGFRALWRKVKPPEKPDEARVLTGIPFDTDDAMFSPPVNNRLSHYENPVSPQDPALRTTHNHRKRKSPTRNRIIPPEEDIKRLFQECKIGQGNASLLSQALALARPEDLREKDVIQEFYLKCRQSQEIIYAQIPWATAGAERSRAEQQRKRTLSDNSLLEDAPVTVTTEERLLAALLGANAEIADALQQYDDLERVGLEREAEENSRRDVRMDPRQKQLLEQQELLSAMGDIHIGGSSSRSPSPAHSSRSRPVSLLHSDVSAAQTLAPPPAPHGPRSPTQASVHSRTSSPNVELTIATLANGSDSYSSSSDDSVETPIKPSAKALGKRRVIEAEEADNPFDPDDLFYENRDEFPVEERNDSDSDDSRDVRWHNAHPVHFVYDAAAERTRQRLEKGHSLVVNGVH</sequence>
<dbReference type="InterPro" id="IPR036962">
    <property type="entry name" value="Glyco_hydro_3_N_sf"/>
</dbReference>
<dbReference type="InterPro" id="IPR008942">
    <property type="entry name" value="ENTH_VHS"/>
</dbReference>
<dbReference type="GO" id="GO:0035091">
    <property type="term" value="F:phosphatidylinositol binding"/>
    <property type="evidence" value="ECO:0007669"/>
    <property type="project" value="InterPro"/>
</dbReference>
<dbReference type="InterPro" id="IPR002014">
    <property type="entry name" value="VHS_dom"/>
</dbReference>
<dbReference type="GO" id="GO:0007034">
    <property type="term" value="P:vacuolar transport"/>
    <property type="evidence" value="ECO:0007669"/>
    <property type="project" value="UniProtKB-ARBA"/>
</dbReference>
<dbReference type="Gene3D" id="1.20.58.160">
    <property type="match status" value="1"/>
</dbReference>
<protein>
    <recommendedName>
        <fullName evidence="5">VHS domain-containing protein</fullName>
    </recommendedName>
</protein>
<evidence type="ECO:0000256" key="1">
    <source>
        <dbReference type="ARBA" id="ARBA00005336"/>
    </source>
</evidence>
<comment type="similarity">
    <text evidence="1">Belongs to the glycosyl hydrolase 3 family.</text>
</comment>
<name>A0A284RHY6_ARMOS</name>
<keyword evidence="3" id="KW-0326">Glycosidase</keyword>
<evidence type="ECO:0000256" key="4">
    <source>
        <dbReference type="SAM" id="MobiDB-lite"/>
    </source>
</evidence>
<dbReference type="Gene3D" id="3.40.50.1700">
    <property type="entry name" value="Glycoside hydrolase family 3 C-terminal domain"/>
    <property type="match status" value="1"/>
</dbReference>
<dbReference type="GO" id="GO:0043130">
    <property type="term" value="F:ubiquitin binding"/>
    <property type="evidence" value="ECO:0007669"/>
    <property type="project" value="InterPro"/>
</dbReference>
<dbReference type="InterPro" id="IPR038425">
    <property type="entry name" value="GAT_sf"/>
</dbReference>
<dbReference type="OMA" id="HIHAHIG"/>
<dbReference type="SUPFAM" id="SSF89009">
    <property type="entry name" value="GAT-like domain"/>
    <property type="match status" value="1"/>
</dbReference>
<dbReference type="Gene3D" id="1.25.40.90">
    <property type="match status" value="1"/>
</dbReference>
<dbReference type="InterPro" id="IPR050226">
    <property type="entry name" value="NagZ_Beta-hexosaminidase"/>
</dbReference>
<dbReference type="SMART" id="SM00288">
    <property type="entry name" value="VHS"/>
    <property type="match status" value="1"/>
</dbReference>
<proteinExistence type="inferred from homology"/>
<dbReference type="EMBL" id="FUEG01000009">
    <property type="protein sequence ID" value="SJL08362.1"/>
    <property type="molecule type" value="Genomic_DNA"/>
</dbReference>
<dbReference type="InterPro" id="IPR017853">
    <property type="entry name" value="GH"/>
</dbReference>
<dbReference type="CDD" id="cd16980">
    <property type="entry name" value="VHS_Lsb5"/>
    <property type="match status" value="1"/>
</dbReference>
<evidence type="ECO:0000313" key="7">
    <source>
        <dbReference type="Proteomes" id="UP000219338"/>
    </source>
</evidence>
<evidence type="ECO:0000256" key="3">
    <source>
        <dbReference type="ARBA" id="ARBA00023295"/>
    </source>
</evidence>